<dbReference type="Pfam" id="PF01494">
    <property type="entry name" value="FAD_binding_3"/>
    <property type="match status" value="1"/>
</dbReference>
<dbReference type="PRINTS" id="PR00420">
    <property type="entry name" value="RNGMNOXGNASE"/>
</dbReference>
<evidence type="ECO:0000256" key="2">
    <source>
        <dbReference type="ARBA" id="ARBA00022827"/>
    </source>
</evidence>
<keyword evidence="2" id="KW-0274">FAD</keyword>
<reference evidence="6 7" key="1">
    <citation type="submission" date="2013-03" db="EMBL/GenBank/DDBJ databases">
        <title>The Genome Sequence of Exophiala aquamarina CBS 119918.</title>
        <authorList>
            <consortium name="The Broad Institute Genomics Platform"/>
            <person name="Cuomo C."/>
            <person name="de Hoog S."/>
            <person name="Gorbushina A."/>
            <person name="Walker B."/>
            <person name="Young S.K."/>
            <person name="Zeng Q."/>
            <person name="Gargeya S."/>
            <person name="Fitzgerald M."/>
            <person name="Haas B."/>
            <person name="Abouelleil A."/>
            <person name="Allen A.W."/>
            <person name="Alvarado L."/>
            <person name="Arachchi H.M."/>
            <person name="Berlin A.M."/>
            <person name="Chapman S.B."/>
            <person name="Gainer-Dewar J."/>
            <person name="Goldberg J."/>
            <person name="Griggs A."/>
            <person name="Gujja S."/>
            <person name="Hansen M."/>
            <person name="Howarth C."/>
            <person name="Imamovic A."/>
            <person name="Ireland A."/>
            <person name="Larimer J."/>
            <person name="McCowan C."/>
            <person name="Murphy C."/>
            <person name="Pearson M."/>
            <person name="Poon T.W."/>
            <person name="Priest M."/>
            <person name="Roberts A."/>
            <person name="Saif S."/>
            <person name="Shea T."/>
            <person name="Sisk P."/>
            <person name="Sykes S."/>
            <person name="Wortman J."/>
            <person name="Nusbaum C."/>
            <person name="Birren B."/>
        </authorList>
    </citation>
    <scope>NUCLEOTIDE SEQUENCE [LARGE SCALE GENOMIC DNA]</scope>
    <source>
        <strain evidence="6 7">CBS 119918</strain>
    </source>
</reference>
<dbReference type="STRING" id="1182545.A0A072PB22"/>
<evidence type="ECO:0000256" key="3">
    <source>
        <dbReference type="ARBA" id="ARBA00023002"/>
    </source>
</evidence>
<protein>
    <recommendedName>
        <fullName evidence="5">FAD-binding domain-containing protein</fullName>
    </recommendedName>
</protein>
<name>A0A072PB22_9EURO</name>
<dbReference type="GO" id="GO:0016491">
    <property type="term" value="F:oxidoreductase activity"/>
    <property type="evidence" value="ECO:0007669"/>
    <property type="project" value="UniProtKB-KW"/>
</dbReference>
<feature type="domain" description="FAD-binding" evidence="5">
    <location>
        <begin position="7"/>
        <end position="343"/>
    </location>
</feature>
<dbReference type="InterPro" id="IPR036188">
    <property type="entry name" value="FAD/NAD-bd_sf"/>
</dbReference>
<dbReference type="PANTHER" id="PTHR43476">
    <property type="entry name" value="3-(3-HYDROXY-PHENYL)PROPIONATE/3-HYDROXYCINNAMIC ACID HYDROXYLASE"/>
    <property type="match status" value="1"/>
</dbReference>
<dbReference type="PANTHER" id="PTHR43476:SF4">
    <property type="entry name" value="BLR0106 PROTEIN"/>
    <property type="match status" value="1"/>
</dbReference>
<evidence type="ECO:0000313" key="7">
    <source>
        <dbReference type="Proteomes" id="UP000027920"/>
    </source>
</evidence>
<dbReference type="EMBL" id="AMGV01000005">
    <property type="protein sequence ID" value="KEF57081.1"/>
    <property type="molecule type" value="Genomic_DNA"/>
</dbReference>
<dbReference type="Gene3D" id="3.50.50.60">
    <property type="entry name" value="FAD/NAD(P)-binding domain"/>
    <property type="match status" value="1"/>
</dbReference>
<dbReference type="GO" id="GO:0071949">
    <property type="term" value="F:FAD binding"/>
    <property type="evidence" value="ECO:0007669"/>
    <property type="project" value="InterPro"/>
</dbReference>
<dbReference type="Proteomes" id="UP000027920">
    <property type="component" value="Unassembled WGS sequence"/>
</dbReference>
<dbReference type="Gene3D" id="3.30.70.2450">
    <property type="match status" value="1"/>
</dbReference>
<dbReference type="SUPFAM" id="SSF51905">
    <property type="entry name" value="FAD/NAD(P)-binding domain"/>
    <property type="match status" value="1"/>
</dbReference>
<dbReference type="VEuPathDB" id="FungiDB:A1O9_07271"/>
<evidence type="ECO:0000313" key="6">
    <source>
        <dbReference type="EMBL" id="KEF57081.1"/>
    </source>
</evidence>
<keyword evidence="3" id="KW-0560">Oxidoreductase</keyword>
<gene>
    <name evidence="6" type="ORF">A1O9_07271</name>
</gene>
<evidence type="ECO:0000256" key="4">
    <source>
        <dbReference type="ARBA" id="ARBA00023027"/>
    </source>
</evidence>
<keyword evidence="1" id="KW-0285">Flavoprotein</keyword>
<sequence>MTGSIHKVVVAGAGPAGLLATYMLAKEGISVDVLEAKATIDTSPRGLAYGPSAKRVLQDAGLLDKITSEGFLSRDFTWRKLDGTILVYASAESDRDAWVVNPVGSISALLLDLVQKMSIVTIHWNCRVVDVGQDEIVAWVDAVDPSGNKSRWEADYVIGCEGAQSAVRKSLFNGRFPGYTWPAQLIAVNFSYDFLDKAGWADAQWVVDQEKWFLCARINRKGLWRMAYGETPGLSIEEIRKRLDDRFRTTLPGNPEPHQFQVMNLAPYTIHQRLAERMRVGRVLLAADAAHLCNPMGGLGLTTGIADIGSLVQALVGIHTGQTTDIILDIYDEKRRAIFSTITDPISTTNMKRIMSDANEVEKSDPFFDNVRQAVEDPILREEAFRPLTYMRNLEADGDRM</sequence>
<evidence type="ECO:0000259" key="5">
    <source>
        <dbReference type="Pfam" id="PF01494"/>
    </source>
</evidence>
<dbReference type="GeneID" id="25282185"/>
<dbReference type="OrthoDB" id="10016252at2759"/>
<dbReference type="InterPro" id="IPR050631">
    <property type="entry name" value="PheA/TfdB_FAD_monoxygenase"/>
</dbReference>
<accession>A0A072PB22</accession>
<dbReference type="HOGENOM" id="CLU_009665_2_2_1"/>
<dbReference type="AlphaFoldDB" id="A0A072PB22"/>
<organism evidence="6 7">
    <name type="scientific">Exophiala aquamarina CBS 119918</name>
    <dbReference type="NCBI Taxonomy" id="1182545"/>
    <lineage>
        <taxon>Eukaryota</taxon>
        <taxon>Fungi</taxon>
        <taxon>Dikarya</taxon>
        <taxon>Ascomycota</taxon>
        <taxon>Pezizomycotina</taxon>
        <taxon>Eurotiomycetes</taxon>
        <taxon>Chaetothyriomycetidae</taxon>
        <taxon>Chaetothyriales</taxon>
        <taxon>Herpotrichiellaceae</taxon>
        <taxon>Exophiala</taxon>
    </lineage>
</organism>
<dbReference type="RefSeq" id="XP_013259671.1">
    <property type="nucleotide sequence ID" value="XM_013404217.1"/>
</dbReference>
<keyword evidence="4" id="KW-0520">NAD</keyword>
<dbReference type="InterPro" id="IPR002938">
    <property type="entry name" value="FAD-bd"/>
</dbReference>
<proteinExistence type="predicted"/>
<comment type="caution">
    <text evidence="6">The sequence shown here is derived from an EMBL/GenBank/DDBJ whole genome shotgun (WGS) entry which is preliminary data.</text>
</comment>
<keyword evidence="7" id="KW-1185">Reference proteome</keyword>
<evidence type="ECO:0000256" key="1">
    <source>
        <dbReference type="ARBA" id="ARBA00022630"/>
    </source>
</evidence>